<evidence type="ECO:0000256" key="2">
    <source>
        <dbReference type="ARBA" id="ARBA00009256"/>
    </source>
</evidence>
<dbReference type="AlphaFoldDB" id="A0A5B8U9A5"/>
<feature type="binding site" evidence="8">
    <location>
        <position position="155"/>
    </location>
    <ligand>
        <name>(R)-pantoate</name>
        <dbReference type="ChEBI" id="CHEBI:15980"/>
    </ligand>
</feature>
<dbReference type="HAMAP" id="MF_00158">
    <property type="entry name" value="PanC"/>
    <property type="match status" value="1"/>
</dbReference>
<dbReference type="EMBL" id="CP042430">
    <property type="protein sequence ID" value="QEC49585.1"/>
    <property type="molecule type" value="Genomic_DNA"/>
</dbReference>
<dbReference type="Gene3D" id="3.40.50.620">
    <property type="entry name" value="HUPs"/>
    <property type="match status" value="1"/>
</dbReference>
<keyword evidence="6 8" id="KW-0067">ATP-binding</keyword>
<dbReference type="RefSeq" id="WP_146921950.1">
    <property type="nucleotide sequence ID" value="NZ_CP042430.1"/>
</dbReference>
<comment type="catalytic activity">
    <reaction evidence="7 8">
        <text>(R)-pantoate + beta-alanine + ATP = (R)-pantothenate + AMP + diphosphate + H(+)</text>
        <dbReference type="Rhea" id="RHEA:10912"/>
        <dbReference type="ChEBI" id="CHEBI:15378"/>
        <dbReference type="ChEBI" id="CHEBI:15980"/>
        <dbReference type="ChEBI" id="CHEBI:29032"/>
        <dbReference type="ChEBI" id="CHEBI:30616"/>
        <dbReference type="ChEBI" id="CHEBI:33019"/>
        <dbReference type="ChEBI" id="CHEBI:57966"/>
        <dbReference type="ChEBI" id="CHEBI:456215"/>
        <dbReference type="EC" id="6.3.2.1"/>
    </reaction>
</comment>
<dbReference type="PANTHER" id="PTHR21299">
    <property type="entry name" value="CYTIDYLATE KINASE/PANTOATE-BETA-ALANINE LIGASE"/>
    <property type="match status" value="1"/>
</dbReference>
<dbReference type="GO" id="GO:0015940">
    <property type="term" value="P:pantothenate biosynthetic process"/>
    <property type="evidence" value="ECO:0007669"/>
    <property type="project" value="UniProtKB-UniRule"/>
</dbReference>
<accession>A0A5B8U9A5</accession>
<evidence type="ECO:0000313" key="10">
    <source>
        <dbReference type="Proteomes" id="UP000321805"/>
    </source>
</evidence>
<dbReference type="Pfam" id="PF02569">
    <property type="entry name" value="Pantoate_ligase"/>
    <property type="match status" value="1"/>
</dbReference>
<comment type="pathway">
    <text evidence="1 8">Cofactor biosynthesis; (R)-pantothenate biosynthesis; (R)-pantothenate from (R)-pantoate and beta-alanine: step 1/1.</text>
</comment>
<dbReference type="GO" id="GO:0005524">
    <property type="term" value="F:ATP binding"/>
    <property type="evidence" value="ECO:0007669"/>
    <property type="project" value="UniProtKB-KW"/>
</dbReference>
<evidence type="ECO:0000313" key="9">
    <source>
        <dbReference type="EMBL" id="QEC49585.1"/>
    </source>
</evidence>
<evidence type="ECO:0000256" key="7">
    <source>
        <dbReference type="ARBA" id="ARBA00048258"/>
    </source>
</evidence>
<comment type="similarity">
    <text evidence="2 8">Belongs to the pantothenate synthetase family.</text>
</comment>
<evidence type="ECO:0000256" key="6">
    <source>
        <dbReference type="ARBA" id="ARBA00022840"/>
    </source>
</evidence>
<dbReference type="NCBIfam" id="TIGR00018">
    <property type="entry name" value="panC"/>
    <property type="match status" value="1"/>
</dbReference>
<sequence length="297" mass="31591">MKTLRTVADLRSALAGHRREGETIALVPTMGYLHEGHLSLVRAARERAGVVVVSLFVNPSQFNEAADLEAYPRDEARDVDLASAAGADILFAPALDEVYPQGFGTQVRVGGALTDRLEGAHRGAEHFHGVTTVVCKLMNMVGPDVAVFGQKDAQQALVLRRMVADLDMPVRIDVAPTVREPDGLALSSRNVRLHGDDRRRALALHRGLQAATAALAGGERDAARLTAAARSAMDELGVQPEYLALVDPGTLDPLDAVDGREALLAVAARVGDVRLIDNTILIPDPVHTDATVATCLS</sequence>
<feature type="binding site" evidence="8">
    <location>
        <begin position="186"/>
        <end position="189"/>
    </location>
    <ligand>
        <name>ATP</name>
        <dbReference type="ChEBI" id="CHEBI:30616"/>
    </ligand>
</feature>
<feature type="binding site" evidence="8">
    <location>
        <begin position="30"/>
        <end position="37"/>
    </location>
    <ligand>
        <name>ATP</name>
        <dbReference type="ChEBI" id="CHEBI:30616"/>
    </ligand>
</feature>
<dbReference type="InterPro" id="IPR003721">
    <property type="entry name" value="Pantoate_ligase"/>
</dbReference>
<proteinExistence type="inferred from homology"/>
<dbReference type="InterPro" id="IPR042176">
    <property type="entry name" value="Pantoate_ligase_C"/>
</dbReference>
<evidence type="ECO:0000256" key="4">
    <source>
        <dbReference type="ARBA" id="ARBA00022655"/>
    </source>
</evidence>
<comment type="subunit">
    <text evidence="8">Homodimer.</text>
</comment>
<keyword evidence="4 8" id="KW-0566">Pantothenate biosynthesis</keyword>
<dbReference type="GO" id="GO:0005829">
    <property type="term" value="C:cytosol"/>
    <property type="evidence" value="ECO:0007669"/>
    <property type="project" value="TreeGrafter"/>
</dbReference>
<feature type="binding site" evidence="8">
    <location>
        <position position="61"/>
    </location>
    <ligand>
        <name>beta-alanine</name>
        <dbReference type="ChEBI" id="CHEBI:57966"/>
    </ligand>
</feature>
<keyword evidence="5 8" id="KW-0547">Nucleotide-binding</keyword>
<feature type="active site" description="Proton donor" evidence="8">
    <location>
        <position position="37"/>
    </location>
</feature>
<name>A0A5B8U9A5_9ACTN</name>
<dbReference type="PANTHER" id="PTHR21299:SF1">
    <property type="entry name" value="PANTOATE--BETA-ALANINE LIGASE"/>
    <property type="match status" value="1"/>
</dbReference>
<evidence type="ECO:0000256" key="3">
    <source>
        <dbReference type="ARBA" id="ARBA00022598"/>
    </source>
</evidence>
<dbReference type="InterPro" id="IPR014729">
    <property type="entry name" value="Rossmann-like_a/b/a_fold"/>
</dbReference>
<evidence type="ECO:0000256" key="1">
    <source>
        <dbReference type="ARBA" id="ARBA00004990"/>
    </source>
</evidence>
<feature type="binding site" evidence="8">
    <location>
        <position position="178"/>
    </location>
    <ligand>
        <name>ATP</name>
        <dbReference type="ChEBI" id="CHEBI:30616"/>
    </ligand>
</feature>
<gene>
    <name evidence="8" type="primary">panC</name>
    <name evidence="9" type="ORF">FSW04_19760</name>
</gene>
<evidence type="ECO:0000256" key="8">
    <source>
        <dbReference type="HAMAP-Rule" id="MF_00158"/>
    </source>
</evidence>
<comment type="miscellaneous">
    <text evidence="8">The reaction proceeds by a bi uni uni bi ping pong mechanism.</text>
</comment>
<organism evidence="9 10">
    <name type="scientific">Baekduia soli</name>
    <dbReference type="NCBI Taxonomy" id="496014"/>
    <lineage>
        <taxon>Bacteria</taxon>
        <taxon>Bacillati</taxon>
        <taxon>Actinomycetota</taxon>
        <taxon>Thermoleophilia</taxon>
        <taxon>Solirubrobacterales</taxon>
        <taxon>Baekduiaceae</taxon>
        <taxon>Baekduia</taxon>
    </lineage>
</organism>
<dbReference type="KEGG" id="bsol:FSW04_19760"/>
<dbReference type="Gene3D" id="3.30.1300.10">
    <property type="entry name" value="Pantoate-beta-alanine ligase, C-terminal domain"/>
    <property type="match status" value="1"/>
</dbReference>
<dbReference type="SUPFAM" id="SSF52374">
    <property type="entry name" value="Nucleotidylyl transferase"/>
    <property type="match status" value="1"/>
</dbReference>
<reference evidence="9 10" key="1">
    <citation type="journal article" date="2018" name="J. Microbiol.">
        <title>Baekduia soli gen. nov., sp. nov., a novel bacterium isolated from the soil of Baekdu Mountain and proposal of a novel family name, Baekduiaceae fam. nov.</title>
        <authorList>
            <person name="An D.S."/>
            <person name="Siddiqi M.Z."/>
            <person name="Kim K.H."/>
            <person name="Yu H.S."/>
            <person name="Im W.T."/>
        </authorList>
    </citation>
    <scope>NUCLEOTIDE SEQUENCE [LARGE SCALE GENOMIC DNA]</scope>
    <source>
        <strain evidence="9 10">BR7-21</strain>
    </source>
</reference>
<protein>
    <recommendedName>
        <fullName evidence="8">Pantothenate synthetase</fullName>
        <shortName evidence="8">PS</shortName>
        <ecNumber evidence="8">6.3.2.1</ecNumber>
    </recommendedName>
    <alternativeName>
        <fullName evidence="8">Pantoate--beta-alanine ligase</fullName>
    </alternativeName>
    <alternativeName>
        <fullName evidence="8">Pantoate-activating enzyme</fullName>
    </alternativeName>
</protein>
<evidence type="ECO:0000256" key="5">
    <source>
        <dbReference type="ARBA" id="ARBA00022741"/>
    </source>
</evidence>
<dbReference type="Proteomes" id="UP000321805">
    <property type="component" value="Chromosome"/>
</dbReference>
<feature type="binding site" evidence="8">
    <location>
        <begin position="149"/>
        <end position="152"/>
    </location>
    <ligand>
        <name>ATP</name>
        <dbReference type="ChEBI" id="CHEBI:30616"/>
    </ligand>
</feature>
<dbReference type="OrthoDB" id="9773087at2"/>
<keyword evidence="3 8" id="KW-0436">Ligase</keyword>
<feature type="binding site" evidence="8">
    <location>
        <position position="61"/>
    </location>
    <ligand>
        <name>(R)-pantoate</name>
        <dbReference type="ChEBI" id="CHEBI:15980"/>
    </ligand>
</feature>
<keyword evidence="8" id="KW-0963">Cytoplasm</keyword>
<comment type="subcellular location">
    <subcellularLocation>
        <location evidence="8">Cytoplasm</location>
    </subcellularLocation>
</comment>
<keyword evidence="10" id="KW-1185">Reference proteome</keyword>
<dbReference type="UniPathway" id="UPA00028">
    <property type="reaction ID" value="UER00005"/>
</dbReference>
<dbReference type="CDD" id="cd00560">
    <property type="entry name" value="PanC"/>
    <property type="match status" value="1"/>
</dbReference>
<dbReference type="GO" id="GO:0004592">
    <property type="term" value="F:pantoate-beta-alanine ligase activity"/>
    <property type="evidence" value="ECO:0007669"/>
    <property type="project" value="UniProtKB-UniRule"/>
</dbReference>
<dbReference type="EC" id="6.3.2.1" evidence="8"/>
<comment type="function">
    <text evidence="8">Catalyzes the condensation of pantoate with beta-alanine in an ATP-dependent reaction via a pantoyl-adenylate intermediate.</text>
</comment>